<dbReference type="STRING" id="1045774.SAMN05421872_1178"/>
<feature type="domain" description="SteA-like C-terminal" evidence="1">
    <location>
        <begin position="337"/>
        <end position="383"/>
    </location>
</feature>
<gene>
    <name evidence="2" type="ORF">SAMN05421872_1178</name>
</gene>
<evidence type="ECO:0000259" key="1">
    <source>
        <dbReference type="Pfam" id="PF12555"/>
    </source>
</evidence>
<dbReference type="InterPro" id="IPR022215">
    <property type="entry name" value="SteA-like_C"/>
</dbReference>
<sequence>MRLSSRQRTETDLPGVVGTVRVGRRADLLAPRLRPGDIAVIDHTDLDRESARALADSGAVLVVNAQPMISGRFPNLGPEVLARAGIDLVDGIGADGFAAIADGRQVRVHEGRVHVGEAERAAGRVVDLATVEAEMEAARTGLVTQLESLTRTSTEFLRREQDLLLHGKGLPVTATRFADRSAVVVVAGPEHEAELRSIKPYLKEQEPVLVAVGRVADRLRERGYRPDVVVLDADDDADRPSAAVLKAARDVVVRTGPGRPSGAEGLERMGVRPLVFETSATAEDAALLIADAGDAKVVIGVGLHASLEEFLDRQRGGLASTYLTRLRLGSRLVDAAAVPRLYSGRVRPHHLLLVMLAGFVALAASVSVTPVGQDWLDQLADLLPLV</sequence>
<organism evidence="2 3">
    <name type="scientific">Nocardioides lianchengensis</name>
    <dbReference type="NCBI Taxonomy" id="1045774"/>
    <lineage>
        <taxon>Bacteria</taxon>
        <taxon>Bacillati</taxon>
        <taxon>Actinomycetota</taxon>
        <taxon>Actinomycetes</taxon>
        <taxon>Propionibacteriales</taxon>
        <taxon>Nocardioidaceae</taxon>
        <taxon>Nocardioides</taxon>
    </lineage>
</organism>
<dbReference type="EMBL" id="FMZM01000017">
    <property type="protein sequence ID" value="SDE21523.1"/>
    <property type="molecule type" value="Genomic_DNA"/>
</dbReference>
<evidence type="ECO:0000313" key="3">
    <source>
        <dbReference type="Proteomes" id="UP000199034"/>
    </source>
</evidence>
<name>A0A1G7B3C6_9ACTN</name>
<reference evidence="3" key="1">
    <citation type="submission" date="2016-10" db="EMBL/GenBank/DDBJ databases">
        <authorList>
            <person name="Varghese N."/>
            <person name="Submissions S."/>
        </authorList>
    </citation>
    <scope>NUCLEOTIDE SEQUENCE [LARGE SCALE GENOMIC DNA]</scope>
    <source>
        <strain evidence="3">CGMCC 4.6858</strain>
    </source>
</reference>
<dbReference type="NCBIfam" id="NF040608">
    <property type="entry name" value="division_SteA"/>
    <property type="match status" value="1"/>
</dbReference>
<dbReference type="AlphaFoldDB" id="A0A1G7B3C6"/>
<accession>A0A1G7B3C6</accession>
<dbReference type="InterPro" id="IPR047795">
    <property type="entry name" value="Put_SteA-like"/>
</dbReference>
<dbReference type="Pfam" id="PF12555">
    <property type="entry name" value="SteA-like_C"/>
    <property type="match status" value="1"/>
</dbReference>
<dbReference type="Proteomes" id="UP000199034">
    <property type="component" value="Unassembled WGS sequence"/>
</dbReference>
<dbReference type="OrthoDB" id="5169996at2"/>
<evidence type="ECO:0000313" key="2">
    <source>
        <dbReference type="EMBL" id="SDE21523.1"/>
    </source>
</evidence>
<keyword evidence="3" id="KW-1185">Reference proteome</keyword>
<proteinExistence type="predicted"/>
<protein>
    <submittedName>
        <fullName evidence="2">Uncharacterized membrane-anchored protein</fullName>
    </submittedName>
</protein>
<dbReference type="RefSeq" id="WP_090860774.1">
    <property type="nucleotide sequence ID" value="NZ_FMZM01000017.1"/>
</dbReference>